<keyword evidence="5 10" id="KW-0812">Transmembrane</keyword>
<gene>
    <name evidence="11" type="ORF">MNBD_GAMMA12-975</name>
</gene>
<dbReference type="PANTHER" id="PTHR30578:SF0">
    <property type="entry name" value="ION-TRANSLOCATING OXIDOREDUCTASE COMPLEX SUBUNIT D"/>
    <property type="match status" value="1"/>
</dbReference>
<proteinExistence type="inferred from homology"/>
<dbReference type="NCBIfam" id="TIGR01946">
    <property type="entry name" value="rnfD"/>
    <property type="match status" value="1"/>
</dbReference>
<reference evidence="11" key="1">
    <citation type="submission" date="2018-06" db="EMBL/GenBank/DDBJ databases">
        <authorList>
            <person name="Zhirakovskaya E."/>
        </authorList>
    </citation>
    <scope>NUCLEOTIDE SEQUENCE</scope>
</reference>
<evidence type="ECO:0000256" key="3">
    <source>
        <dbReference type="ARBA" id="ARBA00022630"/>
    </source>
</evidence>
<dbReference type="GO" id="GO:0022900">
    <property type="term" value="P:electron transport chain"/>
    <property type="evidence" value="ECO:0007669"/>
    <property type="project" value="InterPro"/>
</dbReference>
<accession>A0A3B0YNB9</accession>
<evidence type="ECO:0000256" key="7">
    <source>
        <dbReference type="ARBA" id="ARBA00022982"/>
    </source>
</evidence>
<keyword evidence="9 10" id="KW-0472">Membrane</keyword>
<dbReference type="AlphaFoldDB" id="A0A3B0YNB9"/>
<keyword evidence="8 10" id="KW-1133">Transmembrane helix</keyword>
<dbReference type="NCBIfam" id="NF002011">
    <property type="entry name" value="PRK00816.1"/>
    <property type="match status" value="1"/>
</dbReference>
<dbReference type="HAMAP" id="MF_00462">
    <property type="entry name" value="RsxD_RnfD"/>
    <property type="match status" value="1"/>
</dbReference>
<organism evidence="11">
    <name type="scientific">hydrothermal vent metagenome</name>
    <dbReference type="NCBI Taxonomy" id="652676"/>
    <lineage>
        <taxon>unclassified sequences</taxon>
        <taxon>metagenomes</taxon>
        <taxon>ecological metagenomes</taxon>
    </lineage>
</organism>
<dbReference type="PANTHER" id="PTHR30578">
    <property type="entry name" value="ELECTRON TRANSPORT COMPLEX PROTEIN RNFD"/>
    <property type="match status" value="1"/>
</dbReference>
<dbReference type="InterPro" id="IPR004338">
    <property type="entry name" value="NqrB/RnfD"/>
</dbReference>
<evidence type="ECO:0000256" key="2">
    <source>
        <dbReference type="ARBA" id="ARBA00022553"/>
    </source>
</evidence>
<feature type="transmembrane region" description="Helical" evidence="10">
    <location>
        <begin position="20"/>
        <end position="49"/>
    </location>
</feature>
<keyword evidence="2" id="KW-0597">Phosphoprotein</keyword>
<feature type="transmembrane region" description="Helical" evidence="10">
    <location>
        <begin position="238"/>
        <end position="255"/>
    </location>
</feature>
<feature type="transmembrane region" description="Helical" evidence="10">
    <location>
        <begin position="293"/>
        <end position="311"/>
    </location>
</feature>
<sequence length="348" mass="38270">MTLNSSSPHVSNARPLSNMMLLVLIALIPGALTWIYFFGISLLITLLIAVPTAITFEALTLKLRGRPVKLFLQDYSAVVTAVLLAICLPTYAPWWMIVIATGFAIVIAKHLYGGLGQNPFNPAMIGYVVILISFPATMNQWTTVSHEHRFSVSKAINLQLGSTTEANKKWFDSVSSATPLNLSQGDLDRGHTLTEIYHHQPFARMFGGNIGAGWQWINFMFLLGGIALIMLRVIQWHIPLAMLASIAIISFLFHVSDSDLYHSPLLHLFSGGTMFAAFFIATDPVTACTTPKGKIIFGIGVGLFTWLIRTWGGYPDGIAFAVLLMNMAAPTIDYFTQPRVFGHQQGPK</sequence>
<feature type="transmembrane region" description="Helical" evidence="10">
    <location>
        <begin position="261"/>
        <end position="281"/>
    </location>
</feature>
<protein>
    <submittedName>
        <fullName evidence="11">Electron transport complex protein RnfD</fullName>
    </submittedName>
</protein>
<keyword evidence="4" id="KW-0288">FMN</keyword>
<dbReference type="GO" id="GO:0055085">
    <property type="term" value="P:transmembrane transport"/>
    <property type="evidence" value="ECO:0007669"/>
    <property type="project" value="InterPro"/>
</dbReference>
<feature type="transmembrane region" description="Helical" evidence="10">
    <location>
        <begin position="213"/>
        <end position="231"/>
    </location>
</feature>
<evidence type="ECO:0000256" key="4">
    <source>
        <dbReference type="ARBA" id="ARBA00022643"/>
    </source>
</evidence>
<keyword evidence="7" id="KW-0249">Electron transport</keyword>
<feature type="transmembrane region" description="Helical" evidence="10">
    <location>
        <begin position="70"/>
        <end position="88"/>
    </location>
</feature>
<dbReference type="InterPro" id="IPR011303">
    <property type="entry name" value="RnfD_bac"/>
</dbReference>
<keyword evidence="3" id="KW-0285">Flavoprotein</keyword>
<evidence type="ECO:0000256" key="5">
    <source>
        <dbReference type="ARBA" id="ARBA00022692"/>
    </source>
</evidence>
<evidence type="ECO:0000256" key="1">
    <source>
        <dbReference type="ARBA" id="ARBA00022448"/>
    </source>
</evidence>
<keyword evidence="1" id="KW-0813">Transport</keyword>
<dbReference type="GO" id="GO:0005886">
    <property type="term" value="C:plasma membrane"/>
    <property type="evidence" value="ECO:0007669"/>
    <property type="project" value="TreeGrafter"/>
</dbReference>
<evidence type="ECO:0000256" key="9">
    <source>
        <dbReference type="ARBA" id="ARBA00023136"/>
    </source>
</evidence>
<evidence type="ECO:0000313" key="11">
    <source>
        <dbReference type="EMBL" id="VAW77623.1"/>
    </source>
</evidence>
<evidence type="ECO:0000256" key="8">
    <source>
        <dbReference type="ARBA" id="ARBA00022989"/>
    </source>
</evidence>
<name>A0A3B0YNB9_9ZZZZ</name>
<keyword evidence="6" id="KW-1278">Translocase</keyword>
<dbReference type="EMBL" id="UOFL01000133">
    <property type="protein sequence ID" value="VAW77623.1"/>
    <property type="molecule type" value="Genomic_DNA"/>
</dbReference>
<dbReference type="Pfam" id="PF03116">
    <property type="entry name" value="NQR2_RnfD_RnfE"/>
    <property type="match status" value="1"/>
</dbReference>
<evidence type="ECO:0000256" key="10">
    <source>
        <dbReference type="SAM" id="Phobius"/>
    </source>
</evidence>
<evidence type="ECO:0000256" key="6">
    <source>
        <dbReference type="ARBA" id="ARBA00022967"/>
    </source>
</evidence>